<dbReference type="SUPFAM" id="SSF52096">
    <property type="entry name" value="ClpP/crotonase"/>
    <property type="match status" value="1"/>
</dbReference>
<comment type="similarity">
    <text evidence="1 2">Belongs to the enoyl-CoA hydratase/isomerase family.</text>
</comment>
<dbReference type="InterPro" id="IPR018376">
    <property type="entry name" value="Enoyl-CoA_hyd/isom_CS"/>
</dbReference>
<dbReference type="GO" id="GO:0003824">
    <property type="term" value="F:catalytic activity"/>
    <property type="evidence" value="ECO:0007669"/>
    <property type="project" value="InterPro"/>
</dbReference>
<dbReference type="EMBL" id="JALPRX010000031">
    <property type="protein sequence ID" value="MCK8784411.1"/>
    <property type="molecule type" value="Genomic_DNA"/>
</dbReference>
<name>A0A9X1YD92_9PROT</name>
<dbReference type="PANTHER" id="PTHR11941">
    <property type="entry name" value="ENOYL-COA HYDRATASE-RELATED"/>
    <property type="match status" value="1"/>
</dbReference>
<dbReference type="PANTHER" id="PTHR11941:SF54">
    <property type="entry name" value="ENOYL-COA HYDRATASE, MITOCHONDRIAL"/>
    <property type="match status" value="1"/>
</dbReference>
<evidence type="ECO:0000256" key="1">
    <source>
        <dbReference type="ARBA" id="ARBA00005254"/>
    </source>
</evidence>
<dbReference type="InterPro" id="IPR029045">
    <property type="entry name" value="ClpP/crotonase-like_dom_sf"/>
</dbReference>
<reference evidence="3" key="1">
    <citation type="submission" date="2022-04" db="EMBL/GenBank/DDBJ databases">
        <title>Roseomonas acroporae sp. nov., isolated from coral Acropora digitifera.</title>
        <authorList>
            <person name="Sun H."/>
        </authorList>
    </citation>
    <scope>NUCLEOTIDE SEQUENCE</scope>
    <source>
        <strain evidence="3">NAR14</strain>
    </source>
</reference>
<dbReference type="CDD" id="cd06558">
    <property type="entry name" value="crotonase-like"/>
    <property type="match status" value="1"/>
</dbReference>
<sequence>MIAYSVRDRVAEILFDHAPVNAITDAFLDALFEALERARRDPEVRAVILASAIPGRFCGGIDLASFLDRSPAERHALVGRLYVELGERQAALGKPSIAAIAGAARGGGMSIAITCDMIVAADDATFGYPELDIGLLPAIHYTHLPRLVGRYHAFDLLFTGRVFDVPEAVRMGLVSRHAPAPQLLDEARRLAAVFAGKSPALMRLGRDAFLRAADNGYRQGAAGAVDLVSVVSGTEDCREGLSAFVGKRPPSWRS</sequence>
<dbReference type="RefSeq" id="WP_248666537.1">
    <property type="nucleotide sequence ID" value="NZ_JALPRX010000031.1"/>
</dbReference>
<organism evidence="3 4">
    <name type="scientific">Roseomonas acroporae</name>
    <dbReference type="NCBI Taxonomy" id="2937791"/>
    <lineage>
        <taxon>Bacteria</taxon>
        <taxon>Pseudomonadati</taxon>
        <taxon>Pseudomonadota</taxon>
        <taxon>Alphaproteobacteria</taxon>
        <taxon>Acetobacterales</taxon>
        <taxon>Roseomonadaceae</taxon>
        <taxon>Roseomonas</taxon>
    </lineage>
</organism>
<dbReference type="Proteomes" id="UP001139516">
    <property type="component" value="Unassembled WGS sequence"/>
</dbReference>
<comment type="caution">
    <text evidence="3">The sequence shown here is derived from an EMBL/GenBank/DDBJ whole genome shotgun (WGS) entry which is preliminary data.</text>
</comment>
<keyword evidence="4" id="KW-1185">Reference proteome</keyword>
<evidence type="ECO:0000313" key="4">
    <source>
        <dbReference type="Proteomes" id="UP001139516"/>
    </source>
</evidence>
<evidence type="ECO:0000313" key="3">
    <source>
        <dbReference type="EMBL" id="MCK8784411.1"/>
    </source>
</evidence>
<dbReference type="GO" id="GO:0006635">
    <property type="term" value="P:fatty acid beta-oxidation"/>
    <property type="evidence" value="ECO:0007669"/>
    <property type="project" value="TreeGrafter"/>
</dbReference>
<proteinExistence type="inferred from homology"/>
<protein>
    <submittedName>
        <fullName evidence="3">Enoyl-CoA hydratase/isomerase family protein</fullName>
    </submittedName>
</protein>
<accession>A0A9X1YD92</accession>
<dbReference type="InterPro" id="IPR001753">
    <property type="entry name" value="Enoyl-CoA_hydra/iso"/>
</dbReference>
<dbReference type="PROSITE" id="PS00166">
    <property type="entry name" value="ENOYL_COA_HYDRATASE"/>
    <property type="match status" value="1"/>
</dbReference>
<dbReference type="Pfam" id="PF00378">
    <property type="entry name" value="ECH_1"/>
    <property type="match status" value="1"/>
</dbReference>
<gene>
    <name evidence="3" type="ORF">M0638_08470</name>
</gene>
<dbReference type="AlphaFoldDB" id="A0A9X1YD92"/>
<dbReference type="Gene3D" id="3.90.226.10">
    <property type="entry name" value="2-enoyl-CoA Hydratase, Chain A, domain 1"/>
    <property type="match status" value="1"/>
</dbReference>
<evidence type="ECO:0000256" key="2">
    <source>
        <dbReference type="RuleBase" id="RU003707"/>
    </source>
</evidence>